<evidence type="ECO:0000313" key="2">
    <source>
        <dbReference type="EMBL" id="EAT45143.1"/>
    </source>
</evidence>
<reference evidence="2" key="3">
    <citation type="submission" date="2012-09" db="EMBL/GenBank/DDBJ databases">
        <authorList>
            <consortium name="VectorBase"/>
        </authorList>
    </citation>
    <scope>NUCLEOTIDE SEQUENCE</scope>
    <source>
        <strain evidence="2">Liverpool</strain>
    </source>
</reference>
<evidence type="ECO:0000313" key="3">
    <source>
        <dbReference type="Proteomes" id="UP000682892"/>
    </source>
</evidence>
<dbReference type="PaxDb" id="7159-AAEL003576-PA"/>
<proteinExistence type="predicted"/>
<keyword evidence="1" id="KW-0732">Signal</keyword>
<gene>
    <name evidence="2" type="ORF">AaeL_AAEL003576</name>
</gene>
<protein>
    <submittedName>
        <fullName evidence="2">AAEL003576-PA</fullName>
    </submittedName>
</protein>
<dbReference type="VEuPathDB" id="VectorBase:AAEL003576"/>
<dbReference type="eggNOG" id="ENOG502T9XH">
    <property type="taxonomic scope" value="Eukaryota"/>
</dbReference>
<dbReference type="AlphaFoldDB" id="Q17F40"/>
<sequence>MFMWLATLFKKNKVIVAFTTLCAAAVSAAPEDAGAAIAAATMAEDSVSKRNEKRGVGLGYGLSGLGYDSSHLGYTGAALAGYHHPAGYVAPVASTTVIKAGYATVPVASAAYPAYDYAKYTGFYPGYTTGYGGVGYAGIPVATTATGYGKIVQPATTTYSKVIHSYPHYGTTVGAVSPALGYTGVAGYHGGYVY</sequence>
<dbReference type="OMA" id="AHSKFAY"/>
<feature type="signal peptide" evidence="1">
    <location>
        <begin position="1"/>
        <end position="28"/>
    </location>
</feature>
<evidence type="ECO:0000256" key="1">
    <source>
        <dbReference type="SAM" id="SignalP"/>
    </source>
</evidence>
<reference evidence="2" key="1">
    <citation type="submission" date="2005-10" db="EMBL/GenBank/DDBJ databases">
        <authorList>
            <person name="Loftus B.J."/>
            <person name="Nene V.M."/>
            <person name="Hannick L.I."/>
            <person name="Bidwell S."/>
            <person name="Haas B."/>
            <person name="Amedeo P."/>
            <person name="Orvis J."/>
            <person name="Wortman J.R."/>
            <person name="White O.R."/>
            <person name="Salzberg S."/>
            <person name="Shumway M."/>
            <person name="Koo H."/>
            <person name="Zhao Y."/>
            <person name="Holmes M."/>
            <person name="Miller J."/>
            <person name="Schatz M."/>
            <person name="Pop M."/>
            <person name="Pai G."/>
            <person name="Utterback T."/>
            <person name="Rogers Y.-H."/>
            <person name="Kravitz S."/>
            <person name="Fraser C.M."/>
        </authorList>
    </citation>
    <scope>NUCLEOTIDE SEQUENCE</scope>
    <source>
        <strain evidence="2">Liverpool</strain>
    </source>
</reference>
<organism evidence="2 3">
    <name type="scientific">Aedes aegypti</name>
    <name type="common">Yellowfever mosquito</name>
    <name type="synonym">Culex aegypti</name>
    <dbReference type="NCBI Taxonomy" id="7159"/>
    <lineage>
        <taxon>Eukaryota</taxon>
        <taxon>Metazoa</taxon>
        <taxon>Ecdysozoa</taxon>
        <taxon>Arthropoda</taxon>
        <taxon>Hexapoda</taxon>
        <taxon>Insecta</taxon>
        <taxon>Pterygota</taxon>
        <taxon>Neoptera</taxon>
        <taxon>Endopterygota</taxon>
        <taxon>Diptera</taxon>
        <taxon>Nematocera</taxon>
        <taxon>Culicoidea</taxon>
        <taxon>Culicidae</taxon>
        <taxon>Culicinae</taxon>
        <taxon>Aedini</taxon>
        <taxon>Aedes</taxon>
        <taxon>Stegomyia</taxon>
    </lineage>
</organism>
<reference evidence="2" key="2">
    <citation type="journal article" date="2007" name="Science">
        <title>Genome sequence of Aedes aegypti, a major arbovirus vector.</title>
        <authorList>
            <person name="Nene V."/>
            <person name="Wortman J.R."/>
            <person name="Lawson D."/>
            <person name="Haas B."/>
            <person name="Kodira C."/>
            <person name="Tu Z.J."/>
            <person name="Loftus B."/>
            <person name="Xi Z."/>
            <person name="Megy K."/>
            <person name="Grabherr M."/>
            <person name="Ren Q."/>
            <person name="Zdobnov E.M."/>
            <person name="Lobo N.F."/>
            <person name="Campbell K.S."/>
            <person name="Brown S.E."/>
            <person name="Bonaldo M.F."/>
            <person name="Zhu J."/>
            <person name="Sinkins S.P."/>
            <person name="Hogenkamp D.G."/>
            <person name="Amedeo P."/>
            <person name="Arensburger P."/>
            <person name="Atkinson P.W."/>
            <person name="Bidwell S."/>
            <person name="Biedler J."/>
            <person name="Birney E."/>
            <person name="Bruggner R.V."/>
            <person name="Costas J."/>
            <person name="Coy M.R."/>
            <person name="Crabtree J."/>
            <person name="Crawford M."/>
            <person name="Debruyn B."/>
            <person name="Decaprio D."/>
            <person name="Eiglmeier K."/>
            <person name="Eisenstadt E."/>
            <person name="El-Dorry H."/>
            <person name="Gelbart W.M."/>
            <person name="Gomes S.L."/>
            <person name="Hammond M."/>
            <person name="Hannick L.I."/>
            <person name="Hogan J.R."/>
            <person name="Holmes M.H."/>
            <person name="Jaffe D."/>
            <person name="Johnston J.S."/>
            <person name="Kennedy R.C."/>
            <person name="Koo H."/>
            <person name="Kravitz S."/>
            <person name="Kriventseva E.V."/>
            <person name="Kulp D."/>
            <person name="Labutti K."/>
            <person name="Lee E."/>
            <person name="Li S."/>
            <person name="Lovin D.D."/>
            <person name="Mao C."/>
            <person name="Mauceli E."/>
            <person name="Menck C.F."/>
            <person name="Miller J.R."/>
            <person name="Montgomery P."/>
            <person name="Mori A."/>
            <person name="Nascimento A.L."/>
            <person name="Naveira H.F."/>
            <person name="Nusbaum C."/>
            <person name="O'leary S."/>
            <person name="Orvis J."/>
            <person name="Pertea M."/>
            <person name="Quesneville H."/>
            <person name="Reidenbach K.R."/>
            <person name="Rogers Y.H."/>
            <person name="Roth C.W."/>
            <person name="Schneider J.R."/>
            <person name="Schatz M."/>
            <person name="Shumway M."/>
            <person name="Stanke M."/>
            <person name="Stinson E.O."/>
            <person name="Tubio J.M."/>
            <person name="Vanzee J.P."/>
            <person name="Verjovski-Almeida S."/>
            <person name="Werner D."/>
            <person name="White O."/>
            <person name="Wyder S."/>
            <person name="Zeng Q."/>
            <person name="Zhao Q."/>
            <person name="Zhao Y."/>
            <person name="Hill C.A."/>
            <person name="Raikhel A.S."/>
            <person name="Soares M.B."/>
            <person name="Knudson D.L."/>
            <person name="Lee N.H."/>
            <person name="Galagan J."/>
            <person name="Salzberg S.L."/>
            <person name="Paulsen I.T."/>
            <person name="Dimopoulos G."/>
            <person name="Collins F.H."/>
            <person name="Birren B."/>
            <person name="Fraser-Liggett C.M."/>
            <person name="Severson D.W."/>
        </authorList>
    </citation>
    <scope>NUCLEOTIDE SEQUENCE [LARGE SCALE GENOMIC DNA]</scope>
    <source>
        <strain evidence="2">Liverpool</strain>
    </source>
</reference>
<feature type="chain" id="PRO_5004185966" evidence="1">
    <location>
        <begin position="29"/>
        <end position="194"/>
    </location>
</feature>
<name>Q17F40_AEDAE</name>
<dbReference type="Proteomes" id="UP000682892">
    <property type="component" value="Unassembled WGS sequence"/>
</dbReference>
<accession>Q17F40</accession>
<dbReference type="HOGENOM" id="CLU_1533857_0_0_1"/>
<dbReference type="EMBL" id="CH477276">
    <property type="protein sequence ID" value="EAT45143.1"/>
    <property type="molecule type" value="Genomic_DNA"/>
</dbReference>